<feature type="transmembrane region" description="Helical" evidence="1">
    <location>
        <begin position="38"/>
        <end position="59"/>
    </location>
</feature>
<reference evidence="2" key="1">
    <citation type="journal article" date="2014" name="Genome Announc.">
        <title>Draft Genome Sequence of Clostridium straminisolvens Strain JCM 21531T, Isolated from a Cellulose-Degrading Bacterial Community.</title>
        <authorList>
            <person name="Yuki M."/>
            <person name="Oshima K."/>
            <person name="Suda W."/>
            <person name="Sakamoto M."/>
            <person name="Kitamura K."/>
            <person name="Iida T."/>
            <person name="Hattori M."/>
            <person name="Ohkuma M."/>
        </authorList>
    </citation>
    <scope>NUCLEOTIDE SEQUENCE [LARGE SCALE GENOMIC DNA]</scope>
    <source>
        <strain evidence="2">JCM 21531</strain>
    </source>
</reference>
<comment type="caution">
    <text evidence="2">The sequence shown here is derived from an EMBL/GenBank/DDBJ whole genome shotgun (WGS) entry which is preliminary data.</text>
</comment>
<gene>
    <name evidence="2" type="ORF">JCM21531_2290</name>
</gene>
<evidence type="ECO:0000313" key="3">
    <source>
        <dbReference type="Proteomes" id="UP000019109"/>
    </source>
</evidence>
<accession>W4V5W8</accession>
<evidence type="ECO:0000313" key="2">
    <source>
        <dbReference type="EMBL" id="GAE88815.1"/>
    </source>
</evidence>
<sequence>MRSIHVKLIMAAIIINIINLILLVVMICFKAWNLKHLLILLGINILTAIVGIFFISFPIRMM</sequence>
<feature type="transmembrane region" description="Helical" evidence="1">
    <location>
        <begin position="12"/>
        <end position="32"/>
    </location>
</feature>
<dbReference type="AlphaFoldDB" id="W4V5W8"/>
<keyword evidence="1" id="KW-0472">Membrane</keyword>
<keyword evidence="3" id="KW-1185">Reference proteome</keyword>
<dbReference type="STRING" id="1294263.JCM21531_2290"/>
<proteinExistence type="predicted"/>
<organism evidence="2 3">
    <name type="scientific">Acetivibrio straminisolvens JCM 21531</name>
    <dbReference type="NCBI Taxonomy" id="1294263"/>
    <lineage>
        <taxon>Bacteria</taxon>
        <taxon>Bacillati</taxon>
        <taxon>Bacillota</taxon>
        <taxon>Clostridia</taxon>
        <taxon>Eubacteriales</taxon>
        <taxon>Oscillospiraceae</taxon>
        <taxon>Acetivibrio</taxon>
    </lineage>
</organism>
<keyword evidence="1" id="KW-0812">Transmembrane</keyword>
<protein>
    <submittedName>
        <fullName evidence="2">Uncharacterized protein</fullName>
    </submittedName>
</protein>
<name>W4V5W8_9FIRM</name>
<dbReference type="EMBL" id="BAVR01000025">
    <property type="protein sequence ID" value="GAE88815.1"/>
    <property type="molecule type" value="Genomic_DNA"/>
</dbReference>
<keyword evidence="1" id="KW-1133">Transmembrane helix</keyword>
<dbReference type="Proteomes" id="UP000019109">
    <property type="component" value="Unassembled WGS sequence"/>
</dbReference>
<evidence type="ECO:0000256" key="1">
    <source>
        <dbReference type="SAM" id="Phobius"/>
    </source>
</evidence>